<dbReference type="PANTHER" id="PTHR30409">
    <property type="entry name" value="CARBAMATE KINASE"/>
    <property type="match status" value="1"/>
</dbReference>
<evidence type="ECO:0000256" key="1">
    <source>
        <dbReference type="ARBA" id="ARBA00005118"/>
    </source>
</evidence>
<evidence type="ECO:0000256" key="4">
    <source>
        <dbReference type="ARBA" id="ARBA00022503"/>
    </source>
</evidence>
<dbReference type="Proteomes" id="UP000184612">
    <property type="component" value="Unassembled WGS sequence"/>
</dbReference>
<dbReference type="PRINTS" id="PR01469">
    <property type="entry name" value="CARBMTKINASE"/>
</dbReference>
<dbReference type="EMBL" id="FRFD01000003">
    <property type="protein sequence ID" value="SHO44259.1"/>
    <property type="molecule type" value="Genomic_DNA"/>
</dbReference>
<evidence type="ECO:0000256" key="5">
    <source>
        <dbReference type="ARBA" id="ARBA00022679"/>
    </source>
</evidence>
<comment type="similarity">
    <text evidence="2 8">Belongs to the carbamate kinase family.</text>
</comment>
<reference evidence="10 11" key="1">
    <citation type="submission" date="2016-12" db="EMBL/GenBank/DDBJ databases">
        <authorList>
            <person name="Song W.-J."/>
            <person name="Kurnit D.M."/>
        </authorList>
    </citation>
    <scope>NUCLEOTIDE SEQUENCE [LARGE SCALE GENOMIC DNA]</scope>
    <source>
        <strain evidence="10 11">DSM 12503</strain>
    </source>
</reference>
<dbReference type="CDD" id="cd04235">
    <property type="entry name" value="AAK_CK"/>
    <property type="match status" value="1"/>
</dbReference>
<evidence type="ECO:0000256" key="8">
    <source>
        <dbReference type="PIRNR" id="PIRNR000723"/>
    </source>
</evidence>
<dbReference type="FunFam" id="3.40.1160.10:FF:000007">
    <property type="entry name" value="Carbamate kinase"/>
    <property type="match status" value="1"/>
</dbReference>
<dbReference type="InterPro" id="IPR001048">
    <property type="entry name" value="Asp/Glu/Uridylate_kinase"/>
</dbReference>
<dbReference type="RefSeq" id="WP_073587227.1">
    <property type="nucleotide sequence ID" value="NZ_FRFD01000003.1"/>
</dbReference>
<dbReference type="SUPFAM" id="SSF53633">
    <property type="entry name" value="Carbamate kinase-like"/>
    <property type="match status" value="1"/>
</dbReference>
<gene>
    <name evidence="10" type="ORF">SAMN02745217_00517</name>
</gene>
<dbReference type="GO" id="GO:0008804">
    <property type="term" value="F:carbamate kinase activity"/>
    <property type="evidence" value="ECO:0007669"/>
    <property type="project" value="UniProtKB-EC"/>
</dbReference>
<evidence type="ECO:0000259" key="9">
    <source>
        <dbReference type="Pfam" id="PF00696"/>
    </source>
</evidence>
<keyword evidence="6 8" id="KW-0418">Kinase</keyword>
<dbReference type="InterPro" id="IPR003964">
    <property type="entry name" value="Carb_kinase"/>
</dbReference>
<dbReference type="AlphaFoldDB" id="A0A1M7XYW3"/>
<comment type="catalytic activity">
    <reaction evidence="7">
        <text>hydrogencarbonate + NH4(+) + ATP = carbamoyl phosphate + ADP + H2O + H(+)</text>
        <dbReference type="Rhea" id="RHEA:10152"/>
        <dbReference type="ChEBI" id="CHEBI:15377"/>
        <dbReference type="ChEBI" id="CHEBI:15378"/>
        <dbReference type="ChEBI" id="CHEBI:17544"/>
        <dbReference type="ChEBI" id="CHEBI:28938"/>
        <dbReference type="ChEBI" id="CHEBI:30616"/>
        <dbReference type="ChEBI" id="CHEBI:58228"/>
        <dbReference type="ChEBI" id="CHEBI:456216"/>
        <dbReference type="EC" id="2.7.2.2"/>
    </reaction>
</comment>
<evidence type="ECO:0000256" key="6">
    <source>
        <dbReference type="ARBA" id="ARBA00022777"/>
    </source>
</evidence>
<accession>A0A1M7XYW3</accession>
<evidence type="ECO:0000313" key="10">
    <source>
        <dbReference type="EMBL" id="SHO44259.1"/>
    </source>
</evidence>
<dbReference type="GO" id="GO:0005829">
    <property type="term" value="C:cytosol"/>
    <property type="evidence" value="ECO:0007669"/>
    <property type="project" value="TreeGrafter"/>
</dbReference>
<dbReference type="PIRSF" id="PIRSF000723">
    <property type="entry name" value="Carbamate_kin"/>
    <property type="match status" value="1"/>
</dbReference>
<dbReference type="GO" id="GO:0019546">
    <property type="term" value="P:L-arginine deiminase pathway"/>
    <property type="evidence" value="ECO:0007669"/>
    <property type="project" value="TreeGrafter"/>
</dbReference>
<dbReference type="UniPathway" id="UPA00996">
    <property type="reaction ID" value="UER00366"/>
</dbReference>
<dbReference type="Gene3D" id="3.40.1160.10">
    <property type="entry name" value="Acetylglutamate kinase-like"/>
    <property type="match status" value="1"/>
</dbReference>
<dbReference type="NCBIfam" id="NF009007">
    <property type="entry name" value="PRK12352.1"/>
    <property type="match status" value="1"/>
</dbReference>
<evidence type="ECO:0000256" key="2">
    <source>
        <dbReference type="ARBA" id="ARBA00011066"/>
    </source>
</evidence>
<feature type="domain" description="Aspartate/glutamate/uridylate kinase" evidence="9">
    <location>
        <begin position="3"/>
        <end position="292"/>
    </location>
</feature>
<dbReference type="OrthoDB" id="9766717at2"/>
<keyword evidence="4" id="KW-0056">Arginine metabolism</keyword>
<evidence type="ECO:0000256" key="3">
    <source>
        <dbReference type="ARBA" id="ARBA00013070"/>
    </source>
</evidence>
<keyword evidence="11" id="KW-1185">Reference proteome</keyword>
<dbReference type="Pfam" id="PF00696">
    <property type="entry name" value="AA_kinase"/>
    <property type="match status" value="1"/>
</dbReference>
<evidence type="ECO:0000256" key="7">
    <source>
        <dbReference type="ARBA" id="ARBA00048467"/>
    </source>
</evidence>
<protein>
    <recommendedName>
        <fullName evidence="3 8">Carbamate kinase</fullName>
    </recommendedName>
</protein>
<name>A0A1M7XYW3_9FIRM</name>
<dbReference type="STRING" id="1121345.SAMN02745217_00517"/>
<sequence>MSRIVIALGGNALGNSPKEQQKMIENAAAPLVGLITQGHEIIISHGSGPQVGMIQLAFDFASERNPRVAKMKLPECTAMSQGYIGYHLQKGIKKELHNQGMPWQVVTVVTQMIVDKKDPAFLNPGKPIGSFYSEQEAKEIMEKDPSILMKEDSGRGYRQMVASPKPIDIVERDSIVKLLDHEFIVIACGSGGIPVILDENGDYESVPAVIDKDYTSAKLAELVEADYLFILTAVDYVAINFGTPEQIDLMEMTCEEAKRYCKEGQFGAGSMRPKVEAAISFVESKKGRTAVIASLDKAPLAMIGKSGTRIV</sequence>
<organism evidence="10 11">
    <name type="scientific">Anaerocolumna xylanovorans DSM 12503</name>
    <dbReference type="NCBI Taxonomy" id="1121345"/>
    <lineage>
        <taxon>Bacteria</taxon>
        <taxon>Bacillati</taxon>
        <taxon>Bacillota</taxon>
        <taxon>Clostridia</taxon>
        <taxon>Lachnospirales</taxon>
        <taxon>Lachnospiraceae</taxon>
        <taxon>Anaerocolumna</taxon>
    </lineage>
</organism>
<keyword evidence="5 8" id="KW-0808">Transferase</keyword>
<proteinExistence type="inferred from homology"/>
<evidence type="ECO:0000313" key="11">
    <source>
        <dbReference type="Proteomes" id="UP000184612"/>
    </source>
</evidence>
<dbReference type="InterPro" id="IPR036393">
    <property type="entry name" value="AceGlu_kinase-like_sf"/>
</dbReference>
<dbReference type="PANTHER" id="PTHR30409:SF1">
    <property type="entry name" value="CARBAMATE KINASE-RELATED"/>
    <property type="match status" value="1"/>
</dbReference>
<comment type="pathway">
    <text evidence="1">Metabolic intermediate metabolism; carbamoyl phosphate degradation; CO(2) and NH(3) from carbamoyl phosphate: step 1/1.</text>
</comment>